<dbReference type="AlphaFoldDB" id="G8QTE6"/>
<dbReference type="HOGENOM" id="CLU_045820_1_0_12"/>
<dbReference type="InterPro" id="IPR036188">
    <property type="entry name" value="FAD/NAD-bd_sf"/>
</dbReference>
<accession>G8QTE6</accession>
<dbReference type="Pfam" id="PF12831">
    <property type="entry name" value="FAD_oxidored"/>
    <property type="match status" value="2"/>
</dbReference>
<keyword evidence="5" id="KW-0411">Iron-sulfur</keyword>
<keyword evidence="3" id="KW-0560">Oxidoreductase</keyword>
<dbReference type="Gene3D" id="3.50.50.60">
    <property type="entry name" value="FAD/NAD(P)-binding domain"/>
    <property type="match status" value="1"/>
</dbReference>
<organism evidence="6 7">
    <name type="scientific">Sphaerochaeta pleomorpha (strain ATCC BAA-1885 / DSM 22778 / Grapes)</name>
    <dbReference type="NCBI Taxonomy" id="158190"/>
    <lineage>
        <taxon>Bacteria</taxon>
        <taxon>Pseudomonadati</taxon>
        <taxon>Spirochaetota</taxon>
        <taxon>Spirochaetia</taxon>
        <taxon>Spirochaetales</taxon>
        <taxon>Sphaerochaetaceae</taxon>
        <taxon>Sphaerochaeta</taxon>
    </lineage>
</organism>
<evidence type="ECO:0000256" key="2">
    <source>
        <dbReference type="ARBA" id="ARBA00022723"/>
    </source>
</evidence>
<evidence type="ECO:0000313" key="7">
    <source>
        <dbReference type="Proteomes" id="UP000005632"/>
    </source>
</evidence>
<dbReference type="PANTHER" id="PTHR43498:SF1">
    <property type="entry name" value="COB--COM HETERODISULFIDE REDUCTASE IRON-SULFUR SUBUNIT A"/>
    <property type="match status" value="1"/>
</dbReference>
<evidence type="ECO:0000256" key="5">
    <source>
        <dbReference type="ARBA" id="ARBA00023014"/>
    </source>
</evidence>
<evidence type="ECO:0000256" key="1">
    <source>
        <dbReference type="ARBA" id="ARBA00022485"/>
    </source>
</evidence>
<dbReference type="OrthoDB" id="9759982at2"/>
<sequence>MDTYISESLETVQKSYHDVVIVGAGVSGIAAAVAARRQGLSVLLVEKSITFGGLATAGLIGWYEPLCDGKGNRLSSSLSRDLFELAISHSYSCLPKEWEGFPVQVDTSRRCATFFSPSIFSMELDDYLQKEGVEVLLDTLFVRPIISDGTVSAIIVEGKSGRSALAARVFVDCSGDADLMDRSGVPCELGRNWLTYIAYLSDLSNAQKAIENKSMLYARSWRNSGADLLGNNHPKDFPKYSGTTEEEVTAFVRNGRQNLFNEIKDMQANKRDIVSTPSMAQFRTTRRIIGARTLTESDEGTFQPDSIAACADFMHVGKRYEVPYGTLYNRDFGNLLCAGRIISSTGWGWEVTRVIPVAVATGQAAGTAASLAVRKDCRVSEVPIAALQANLENQGVHLHI</sequence>
<evidence type="ECO:0000256" key="3">
    <source>
        <dbReference type="ARBA" id="ARBA00023002"/>
    </source>
</evidence>
<evidence type="ECO:0000313" key="6">
    <source>
        <dbReference type="EMBL" id="AEV30187.1"/>
    </source>
</evidence>
<name>G8QTE6_SPHPG</name>
<dbReference type="eggNOG" id="COG0644">
    <property type="taxonomic scope" value="Bacteria"/>
</dbReference>
<dbReference type="SUPFAM" id="SSF51905">
    <property type="entry name" value="FAD/NAD(P)-binding domain"/>
    <property type="match status" value="1"/>
</dbReference>
<dbReference type="Proteomes" id="UP000005632">
    <property type="component" value="Chromosome"/>
</dbReference>
<protein>
    <submittedName>
        <fullName evidence="6">FAD dependent oxidoreductase</fullName>
    </submittedName>
</protein>
<keyword evidence="2" id="KW-0479">Metal-binding</keyword>
<keyword evidence="7" id="KW-1185">Reference proteome</keyword>
<keyword evidence="1" id="KW-0004">4Fe-4S</keyword>
<dbReference type="PANTHER" id="PTHR43498">
    <property type="entry name" value="FERREDOXIN:COB-COM HETERODISULFIDE REDUCTASE SUBUNIT A"/>
    <property type="match status" value="1"/>
</dbReference>
<keyword evidence="4" id="KW-0408">Iron</keyword>
<dbReference type="STRING" id="158190.SpiGrapes_2417"/>
<dbReference type="GO" id="GO:0016491">
    <property type="term" value="F:oxidoreductase activity"/>
    <property type="evidence" value="ECO:0007669"/>
    <property type="project" value="UniProtKB-KW"/>
</dbReference>
<dbReference type="GO" id="GO:0051539">
    <property type="term" value="F:4 iron, 4 sulfur cluster binding"/>
    <property type="evidence" value="ECO:0007669"/>
    <property type="project" value="UniProtKB-KW"/>
</dbReference>
<dbReference type="InterPro" id="IPR039650">
    <property type="entry name" value="HdrA-like"/>
</dbReference>
<dbReference type="GO" id="GO:0046872">
    <property type="term" value="F:metal ion binding"/>
    <property type="evidence" value="ECO:0007669"/>
    <property type="project" value="UniProtKB-KW"/>
</dbReference>
<reference evidence="6 7" key="1">
    <citation type="submission" date="2011-11" db="EMBL/GenBank/DDBJ databases">
        <title>Complete sequence of Spirochaeta sp. grapes.</title>
        <authorList>
            <consortium name="US DOE Joint Genome Institute"/>
            <person name="Lucas S."/>
            <person name="Han J."/>
            <person name="Lapidus A."/>
            <person name="Cheng J.-F."/>
            <person name="Goodwin L."/>
            <person name="Pitluck S."/>
            <person name="Peters L."/>
            <person name="Ovchinnikova G."/>
            <person name="Munk A.C."/>
            <person name="Detter J.C."/>
            <person name="Han C."/>
            <person name="Tapia R."/>
            <person name="Land M."/>
            <person name="Hauser L."/>
            <person name="Kyrpides N."/>
            <person name="Ivanova N."/>
            <person name="Pagani I."/>
            <person name="Ritalahtilisa K."/>
            <person name="Loeffler F."/>
            <person name="Woyke T."/>
        </authorList>
    </citation>
    <scope>NUCLEOTIDE SEQUENCE [LARGE SCALE GENOMIC DNA]</scope>
    <source>
        <strain evidence="7">ATCC BAA-1885 / DSM 22778 / Grapes</strain>
    </source>
</reference>
<dbReference type="RefSeq" id="WP_014271028.1">
    <property type="nucleotide sequence ID" value="NC_016633.1"/>
</dbReference>
<evidence type="ECO:0000256" key="4">
    <source>
        <dbReference type="ARBA" id="ARBA00023004"/>
    </source>
</evidence>
<proteinExistence type="predicted"/>
<dbReference type="KEGG" id="sgp:SpiGrapes_2417"/>
<gene>
    <name evidence="6" type="ordered locus">SpiGrapes_2417</name>
</gene>
<dbReference type="EMBL" id="CP003155">
    <property type="protein sequence ID" value="AEV30187.1"/>
    <property type="molecule type" value="Genomic_DNA"/>
</dbReference>